<evidence type="ECO:0000259" key="8">
    <source>
        <dbReference type="Pfam" id="PF02687"/>
    </source>
</evidence>
<evidence type="ECO:0000256" key="4">
    <source>
        <dbReference type="ARBA" id="ARBA00022989"/>
    </source>
</evidence>
<evidence type="ECO:0000256" key="1">
    <source>
        <dbReference type="ARBA" id="ARBA00004651"/>
    </source>
</evidence>
<comment type="subcellular location">
    <subcellularLocation>
        <location evidence="1">Cell membrane</location>
        <topology evidence="1">Multi-pass membrane protein</topology>
    </subcellularLocation>
</comment>
<feature type="transmembrane region" description="Helical" evidence="7">
    <location>
        <begin position="823"/>
        <end position="845"/>
    </location>
</feature>
<dbReference type="AlphaFoldDB" id="A0A1H9UTW1"/>
<keyword evidence="11" id="KW-1185">Reference proteome</keyword>
<dbReference type="Pfam" id="PF12704">
    <property type="entry name" value="MacB_PCD"/>
    <property type="match status" value="1"/>
</dbReference>
<evidence type="ECO:0000259" key="9">
    <source>
        <dbReference type="Pfam" id="PF12704"/>
    </source>
</evidence>
<evidence type="ECO:0000256" key="7">
    <source>
        <dbReference type="SAM" id="Phobius"/>
    </source>
</evidence>
<dbReference type="Pfam" id="PF02687">
    <property type="entry name" value="FtsX"/>
    <property type="match status" value="2"/>
</dbReference>
<keyword evidence="5 7" id="KW-0472">Membrane</keyword>
<reference evidence="10 11" key="1">
    <citation type="submission" date="2016-10" db="EMBL/GenBank/DDBJ databases">
        <authorList>
            <person name="de Groot N.N."/>
        </authorList>
    </citation>
    <scope>NUCLEOTIDE SEQUENCE [LARGE SCALE GENOMIC DNA]</scope>
    <source>
        <strain evidence="10 11">CGMCC 1.7727</strain>
    </source>
</reference>
<dbReference type="InterPro" id="IPR050250">
    <property type="entry name" value="Macrolide_Exporter_MacB"/>
</dbReference>
<feature type="transmembrane region" description="Helical" evidence="7">
    <location>
        <begin position="459"/>
        <end position="479"/>
    </location>
</feature>
<evidence type="ECO:0000313" key="10">
    <source>
        <dbReference type="EMBL" id="SES12852.1"/>
    </source>
</evidence>
<evidence type="ECO:0000256" key="6">
    <source>
        <dbReference type="ARBA" id="ARBA00038076"/>
    </source>
</evidence>
<dbReference type="GO" id="GO:0022857">
    <property type="term" value="F:transmembrane transporter activity"/>
    <property type="evidence" value="ECO:0007669"/>
    <property type="project" value="TreeGrafter"/>
</dbReference>
<dbReference type="InterPro" id="IPR003838">
    <property type="entry name" value="ABC3_permease_C"/>
</dbReference>
<sequence>MNIINKLTIRHLKQNRKRTLVTIIGIIISVAMITAVTTLGVSFLDLMKRQSIADNGEWHALYRAVSEEDIDIISSDHSVDEISLISKLGYAKLEGAHNPNKPYLFIQQINDNGLAQFPITLKGGRLPNSPNEIIISNELWRDTEVVIEIGDQITMDIGQRYDADTKVQLGQSDELQVLEGQIIEEWKKEETRTFTVVGIIEQSNWDISWSPGYTAISYLDMERLSAAGSVNAHVTFKDVNFSLFKNAENIMEQLNREEVTYNNELLRYYGLTKNMDLAITLFSLFGIIILVIMIGSISLIYNAFAISVSERSRHLGMLSSIGATKKQKRNSVFFEGAVVGSISIPLGIIAGVCGIALTFWFINSVIIIEESLGVSENLYVVLTPWSIITSVIISAVTIFISTYKPAIIASRISAIDAIRQSNDVKLSGKSVKTSKLTRKLFGIEAEIGLKNLKRNKKRYRATLFSLVISIVLFISISYFTDNLEKSFEMSMENINFDFKLGGNSNNLTDVDLDPFTKLETVTEYSMVDFLQVSTWVDEDKINERLKQDPYYNEALKDGKYPYYVNFYGYDHKSFSAYAKKIGADPEEFMDPSNPKAIIIDEITYRDPETGRFIHANSIHQELGDELSLFATDYETDKELPLGTIETGALTDQIPMGMYTAHTGGVDVVVPEQIFNELAESAEHLVEETLFLNSSDPDKTVEEINELKTSGISYYNVVQQKEDEQRLLLFMAVFVYGFIVLISAISIANIFNTISTSVALRKREFAMLKSVGMTPKSFDQMIYYESIFYGIKALLYGLPLSVIIIVLMYNAFLSTFEYGFMLPWMSILFVIISIFVIVGATMIYSIKKIKKENIMDGLKQESI</sequence>
<keyword evidence="3 7" id="KW-0812">Transmembrane</keyword>
<evidence type="ECO:0000256" key="5">
    <source>
        <dbReference type="ARBA" id="ARBA00023136"/>
    </source>
</evidence>
<evidence type="ECO:0000256" key="3">
    <source>
        <dbReference type="ARBA" id="ARBA00022692"/>
    </source>
</evidence>
<evidence type="ECO:0000313" key="11">
    <source>
        <dbReference type="Proteomes" id="UP000199687"/>
    </source>
</evidence>
<dbReference type="GO" id="GO:0005886">
    <property type="term" value="C:plasma membrane"/>
    <property type="evidence" value="ECO:0007669"/>
    <property type="project" value="UniProtKB-SubCell"/>
</dbReference>
<dbReference type="EMBL" id="FOGL01000019">
    <property type="protein sequence ID" value="SES12852.1"/>
    <property type="molecule type" value="Genomic_DNA"/>
</dbReference>
<feature type="transmembrane region" description="Helical" evidence="7">
    <location>
        <begin position="792"/>
        <end position="811"/>
    </location>
</feature>
<keyword evidence="4 7" id="KW-1133">Transmembrane helix</keyword>
<gene>
    <name evidence="10" type="ORF">SAMN04487944_11952</name>
</gene>
<feature type="transmembrane region" description="Helical" evidence="7">
    <location>
        <begin position="332"/>
        <end position="362"/>
    </location>
</feature>
<feature type="domain" description="MacB-like periplasmic core" evidence="9">
    <location>
        <begin position="19"/>
        <end position="204"/>
    </location>
</feature>
<organism evidence="10 11">
    <name type="scientific">Gracilibacillus ureilyticus</name>
    <dbReference type="NCBI Taxonomy" id="531814"/>
    <lineage>
        <taxon>Bacteria</taxon>
        <taxon>Bacillati</taxon>
        <taxon>Bacillota</taxon>
        <taxon>Bacilli</taxon>
        <taxon>Bacillales</taxon>
        <taxon>Bacillaceae</taxon>
        <taxon>Gracilibacillus</taxon>
    </lineage>
</organism>
<dbReference type="PANTHER" id="PTHR30572">
    <property type="entry name" value="MEMBRANE COMPONENT OF TRANSPORTER-RELATED"/>
    <property type="match status" value="1"/>
</dbReference>
<proteinExistence type="inferred from homology"/>
<comment type="similarity">
    <text evidence="6">Belongs to the ABC-4 integral membrane protein family.</text>
</comment>
<name>A0A1H9UTW1_9BACI</name>
<feature type="transmembrane region" description="Helical" evidence="7">
    <location>
        <begin position="726"/>
        <end position="750"/>
    </location>
</feature>
<dbReference type="RefSeq" id="WP_089743084.1">
    <property type="nucleotide sequence ID" value="NZ_FOGL01000019.1"/>
</dbReference>
<dbReference type="PANTHER" id="PTHR30572:SF4">
    <property type="entry name" value="ABC TRANSPORTER PERMEASE YTRF"/>
    <property type="match status" value="1"/>
</dbReference>
<dbReference type="InterPro" id="IPR025857">
    <property type="entry name" value="MacB_PCD"/>
</dbReference>
<evidence type="ECO:0000256" key="2">
    <source>
        <dbReference type="ARBA" id="ARBA00022475"/>
    </source>
</evidence>
<dbReference type="STRING" id="531814.SAMN04487944_11952"/>
<dbReference type="Proteomes" id="UP000199687">
    <property type="component" value="Unassembled WGS sequence"/>
</dbReference>
<accession>A0A1H9UTW1</accession>
<feature type="domain" description="ABC3 transporter permease C-terminal" evidence="8">
    <location>
        <begin position="287"/>
        <end position="413"/>
    </location>
</feature>
<protein>
    <submittedName>
        <fullName evidence="10">Putative ABC transport system permease protein</fullName>
    </submittedName>
</protein>
<feature type="transmembrane region" description="Helical" evidence="7">
    <location>
        <begin position="277"/>
        <end position="304"/>
    </location>
</feature>
<dbReference type="OrthoDB" id="9793166at2"/>
<feature type="domain" description="ABC3 transporter permease C-terminal" evidence="8">
    <location>
        <begin position="737"/>
        <end position="853"/>
    </location>
</feature>
<feature type="transmembrane region" description="Helical" evidence="7">
    <location>
        <begin position="20"/>
        <end position="44"/>
    </location>
</feature>
<keyword evidence="2" id="KW-1003">Cell membrane</keyword>
<feature type="transmembrane region" description="Helical" evidence="7">
    <location>
        <begin position="382"/>
        <end position="403"/>
    </location>
</feature>